<evidence type="ECO:0000256" key="4">
    <source>
        <dbReference type="ARBA" id="ARBA00022605"/>
    </source>
</evidence>
<dbReference type="Pfam" id="PF02811">
    <property type="entry name" value="PHP"/>
    <property type="match status" value="1"/>
</dbReference>
<dbReference type="InterPro" id="IPR010140">
    <property type="entry name" value="Histidinol_P_phosphatase_HisJ"/>
</dbReference>
<dbReference type="AlphaFoldDB" id="A0A4S3B4V5"/>
<accession>A0A4S3B4V5</accession>
<organism evidence="10 11">
    <name type="scientific">Vagococcus silagei</name>
    <dbReference type="NCBI Taxonomy" id="2508885"/>
    <lineage>
        <taxon>Bacteria</taxon>
        <taxon>Bacillati</taxon>
        <taxon>Bacillota</taxon>
        <taxon>Bacilli</taxon>
        <taxon>Lactobacillales</taxon>
        <taxon>Enterococcaceae</taxon>
        <taxon>Vagococcus</taxon>
    </lineage>
</organism>
<dbReference type="PANTHER" id="PTHR21039:SF0">
    <property type="entry name" value="HISTIDINOL-PHOSPHATASE"/>
    <property type="match status" value="1"/>
</dbReference>
<dbReference type="InterPro" id="IPR004013">
    <property type="entry name" value="PHP_dom"/>
</dbReference>
<protein>
    <recommendedName>
        <fullName evidence="3 8">Histidinol-phosphatase</fullName>
        <shortName evidence="8">HolPase</shortName>
        <ecNumber evidence="3 8">3.1.3.15</ecNumber>
    </recommendedName>
</protein>
<evidence type="ECO:0000313" key="11">
    <source>
        <dbReference type="Proteomes" id="UP000310506"/>
    </source>
</evidence>
<feature type="domain" description="PHP" evidence="9">
    <location>
        <begin position="6"/>
        <end position="189"/>
    </location>
</feature>
<sequence length="261" mass="30889">MTVYYDQHVHTRHSFDSEETIENYLQQTTKQLVTTEHLDFENPSEDFKDSIPNFNRYNDDLQRHEERFERQILRGIEVGYVHDHKNRIEDFIDDKPYDVILLSTHQNGKIDFMDPVVKEFELERLIGEYYEQMIRSVEEMPTANILTHFDYGMRRVDVSVEDYQKLAEHYLKHLFKEMIAKDFALELNAKSFVKYQNDTLYDYAIPLYVAMGGTRFTLGSDAHVAEDYELGFKEMSDVLKRNGVTELVTFKQQIATSVPII</sequence>
<keyword evidence="11" id="KW-1185">Reference proteome</keyword>
<keyword evidence="6 8" id="KW-0368">Histidine biosynthesis</keyword>
<dbReference type="EMBL" id="SDGV01000004">
    <property type="protein sequence ID" value="THB62111.1"/>
    <property type="molecule type" value="Genomic_DNA"/>
</dbReference>
<dbReference type="UniPathway" id="UPA00031">
    <property type="reaction ID" value="UER00013"/>
</dbReference>
<evidence type="ECO:0000256" key="3">
    <source>
        <dbReference type="ARBA" id="ARBA00013085"/>
    </source>
</evidence>
<evidence type="ECO:0000256" key="1">
    <source>
        <dbReference type="ARBA" id="ARBA00004970"/>
    </source>
</evidence>
<evidence type="ECO:0000256" key="7">
    <source>
        <dbReference type="ARBA" id="ARBA00049158"/>
    </source>
</evidence>
<dbReference type="InterPro" id="IPR016195">
    <property type="entry name" value="Pol/histidinol_Pase-like"/>
</dbReference>
<keyword evidence="4 8" id="KW-0028">Amino-acid biosynthesis</keyword>
<evidence type="ECO:0000256" key="2">
    <source>
        <dbReference type="ARBA" id="ARBA00009152"/>
    </source>
</evidence>
<dbReference type="Proteomes" id="UP000310506">
    <property type="component" value="Unassembled WGS sequence"/>
</dbReference>
<dbReference type="GO" id="GO:0005737">
    <property type="term" value="C:cytoplasm"/>
    <property type="evidence" value="ECO:0007669"/>
    <property type="project" value="TreeGrafter"/>
</dbReference>
<dbReference type="PANTHER" id="PTHR21039">
    <property type="entry name" value="HISTIDINOL PHOSPHATASE-RELATED"/>
    <property type="match status" value="1"/>
</dbReference>
<dbReference type="SUPFAM" id="SSF89550">
    <property type="entry name" value="PHP domain-like"/>
    <property type="match status" value="1"/>
</dbReference>
<proteinExistence type="inferred from homology"/>
<evidence type="ECO:0000256" key="6">
    <source>
        <dbReference type="ARBA" id="ARBA00023102"/>
    </source>
</evidence>
<evidence type="ECO:0000259" key="9">
    <source>
        <dbReference type="Pfam" id="PF02811"/>
    </source>
</evidence>
<dbReference type="Gene3D" id="3.20.20.140">
    <property type="entry name" value="Metal-dependent hydrolases"/>
    <property type="match status" value="1"/>
</dbReference>
<dbReference type="GO" id="GO:0000105">
    <property type="term" value="P:L-histidine biosynthetic process"/>
    <property type="evidence" value="ECO:0007669"/>
    <property type="project" value="UniProtKB-UniRule"/>
</dbReference>
<reference evidence="10 11" key="1">
    <citation type="submission" date="2019-01" db="EMBL/GenBank/DDBJ databases">
        <title>Vagococcus silagei sp. nov. isolated from brewer's grain.</title>
        <authorList>
            <person name="Guu J.-R."/>
        </authorList>
    </citation>
    <scope>NUCLEOTIDE SEQUENCE [LARGE SCALE GENOMIC DNA]</scope>
    <source>
        <strain evidence="10 11">2B-2</strain>
    </source>
</reference>
<gene>
    <name evidence="10" type="ORF">ESZ54_02575</name>
</gene>
<keyword evidence="5 8" id="KW-0378">Hydrolase</keyword>
<dbReference type="GO" id="GO:0004401">
    <property type="term" value="F:histidinol-phosphatase activity"/>
    <property type="evidence" value="ECO:0007669"/>
    <property type="project" value="UniProtKB-UniRule"/>
</dbReference>
<dbReference type="OrthoDB" id="9775255at2"/>
<evidence type="ECO:0000313" key="10">
    <source>
        <dbReference type="EMBL" id="THB62111.1"/>
    </source>
</evidence>
<comment type="pathway">
    <text evidence="1 8">Amino-acid biosynthesis; L-histidine biosynthesis; L-histidine from 5-phospho-alpha-D-ribose 1-diphosphate: step 8/9.</text>
</comment>
<dbReference type="RefSeq" id="WP_136136112.1">
    <property type="nucleotide sequence ID" value="NZ_SDGV01000004.1"/>
</dbReference>
<evidence type="ECO:0000256" key="8">
    <source>
        <dbReference type="RuleBase" id="RU366003"/>
    </source>
</evidence>
<comment type="caution">
    <text evidence="10">The sequence shown here is derived from an EMBL/GenBank/DDBJ whole genome shotgun (WGS) entry which is preliminary data.</text>
</comment>
<comment type="catalytic activity">
    <reaction evidence="7 8">
        <text>L-histidinol phosphate + H2O = L-histidinol + phosphate</text>
        <dbReference type="Rhea" id="RHEA:14465"/>
        <dbReference type="ChEBI" id="CHEBI:15377"/>
        <dbReference type="ChEBI" id="CHEBI:43474"/>
        <dbReference type="ChEBI" id="CHEBI:57699"/>
        <dbReference type="ChEBI" id="CHEBI:57980"/>
        <dbReference type="EC" id="3.1.3.15"/>
    </reaction>
</comment>
<name>A0A4S3B4V5_9ENTE</name>
<evidence type="ECO:0000256" key="5">
    <source>
        <dbReference type="ARBA" id="ARBA00022801"/>
    </source>
</evidence>
<comment type="similarity">
    <text evidence="2 8">Belongs to the PHP hydrolase family. HisK subfamily.</text>
</comment>
<dbReference type="EC" id="3.1.3.15" evidence="3 8"/>